<dbReference type="OrthoDB" id="46583at2759"/>
<reference evidence="11" key="2">
    <citation type="submission" date="2021-01" db="UniProtKB">
        <authorList>
            <consortium name="EnsemblMetazoa"/>
        </authorList>
    </citation>
    <scope>IDENTIFICATION</scope>
</reference>
<dbReference type="GeneID" id="583428"/>
<evidence type="ECO:0000256" key="5">
    <source>
        <dbReference type="ARBA" id="ARBA00023125"/>
    </source>
</evidence>
<dbReference type="InterPro" id="IPR022042">
    <property type="entry name" value="snRNA-activating_su3"/>
</dbReference>
<dbReference type="InParanoid" id="A0A7M7N910"/>
<dbReference type="AlphaFoldDB" id="A0A7M7N910"/>
<evidence type="ECO:0000256" key="3">
    <source>
        <dbReference type="ARBA" id="ARBA00013634"/>
    </source>
</evidence>
<dbReference type="GO" id="GO:0001006">
    <property type="term" value="F:RNA polymerase III type 3 promoter sequence-specific DNA binding"/>
    <property type="evidence" value="ECO:0000318"/>
    <property type="project" value="GO_Central"/>
</dbReference>
<dbReference type="EnsemblMetazoa" id="XM_030977109">
    <property type="protein sequence ID" value="XP_030832969"/>
    <property type="gene ID" value="LOC583428"/>
</dbReference>
<dbReference type="PANTHER" id="PTHR13421:SF16">
    <property type="entry name" value="SNRNA-ACTIVATING PROTEIN COMPLEX SUBUNIT 3"/>
    <property type="match status" value="1"/>
</dbReference>
<dbReference type="RefSeq" id="XP_030832969.1">
    <property type="nucleotide sequence ID" value="XM_030977109.1"/>
</dbReference>
<dbReference type="GO" id="GO:0005634">
    <property type="term" value="C:nucleus"/>
    <property type="evidence" value="ECO:0007669"/>
    <property type="project" value="UniProtKB-SubCell"/>
</dbReference>
<keyword evidence="7" id="KW-0539">Nucleus</keyword>
<dbReference type="GO" id="GO:0042795">
    <property type="term" value="P:snRNA transcription by RNA polymerase II"/>
    <property type="evidence" value="ECO:0000318"/>
    <property type="project" value="GO_Central"/>
</dbReference>
<comment type="subcellular location">
    <subcellularLocation>
        <location evidence="1">Nucleus</location>
    </subcellularLocation>
</comment>
<dbReference type="OMA" id="AHRDDCL"/>
<dbReference type="GO" id="GO:0003681">
    <property type="term" value="F:bent DNA binding"/>
    <property type="evidence" value="ECO:0000318"/>
    <property type="project" value="GO_Central"/>
</dbReference>
<evidence type="ECO:0000256" key="2">
    <source>
        <dbReference type="ARBA" id="ARBA00010410"/>
    </source>
</evidence>
<evidence type="ECO:0000313" key="12">
    <source>
        <dbReference type="Proteomes" id="UP000007110"/>
    </source>
</evidence>
<keyword evidence="6" id="KW-0804">Transcription</keyword>
<evidence type="ECO:0000256" key="1">
    <source>
        <dbReference type="ARBA" id="ARBA00004123"/>
    </source>
</evidence>
<dbReference type="GO" id="GO:0042796">
    <property type="term" value="P:snRNA transcription by RNA polymerase III"/>
    <property type="evidence" value="ECO:0000318"/>
    <property type="project" value="GO_Central"/>
</dbReference>
<keyword evidence="4" id="KW-0805">Transcription regulation</keyword>
<dbReference type="CTD" id="6619"/>
<reference evidence="12" key="1">
    <citation type="submission" date="2015-02" db="EMBL/GenBank/DDBJ databases">
        <title>Genome sequencing for Strongylocentrotus purpuratus.</title>
        <authorList>
            <person name="Murali S."/>
            <person name="Liu Y."/>
            <person name="Vee V."/>
            <person name="English A."/>
            <person name="Wang M."/>
            <person name="Skinner E."/>
            <person name="Han Y."/>
            <person name="Muzny D.M."/>
            <person name="Worley K.C."/>
            <person name="Gibbs R.A."/>
        </authorList>
    </citation>
    <scope>NUCLEOTIDE SEQUENCE</scope>
</reference>
<comment type="similarity">
    <text evidence="2">Belongs to the SNAPC3/SRD2 family.</text>
</comment>
<dbReference type="Proteomes" id="UP000007110">
    <property type="component" value="Unassembled WGS sequence"/>
</dbReference>
<keyword evidence="5" id="KW-0238">DNA-binding</keyword>
<evidence type="ECO:0000256" key="9">
    <source>
        <dbReference type="ARBA" id="ARBA00025958"/>
    </source>
</evidence>
<keyword evidence="12" id="KW-1185">Reference proteome</keyword>
<dbReference type="PANTHER" id="PTHR13421">
    <property type="entry name" value="SNRNA-ACTIVATING PROTEIN COMPLEX SUBUNIT 3"/>
    <property type="match status" value="1"/>
</dbReference>
<organism evidence="11 12">
    <name type="scientific">Strongylocentrotus purpuratus</name>
    <name type="common">Purple sea urchin</name>
    <dbReference type="NCBI Taxonomy" id="7668"/>
    <lineage>
        <taxon>Eukaryota</taxon>
        <taxon>Metazoa</taxon>
        <taxon>Echinodermata</taxon>
        <taxon>Eleutherozoa</taxon>
        <taxon>Echinozoa</taxon>
        <taxon>Echinoidea</taxon>
        <taxon>Euechinoidea</taxon>
        <taxon>Echinacea</taxon>
        <taxon>Camarodonta</taxon>
        <taxon>Echinidea</taxon>
        <taxon>Strongylocentrotidae</taxon>
        <taxon>Strongylocentrotus</taxon>
    </lineage>
</organism>
<comment type="subunit">
    <text evidence="9">Part of the SNAPc complex composed of 5 subunits: SNAPC1, SNAPC2, SNAPC3, SNAPC4 and SNAPC5. SNAPC3 interacts with SNAPC1.</text>
</comment>
<protein>
    <recommendedName>
        <fullName evidence="3">snRNA-activating protein complex subunit 3</fullName>
    </recommendedName>
    <alternativeName>
        <fullName evidence="10">Small nuclear RNA-activating complex polypeptide 3</fullName>
    </alternativeName>
</protein>
<evidence type="ECO:0000256" key="8">
    <source>
        <dbReference type="ARBA" id="ARBA00025193"/>
    </source>
</evidence>
<evidence type="ECO:0000313" key="11">
    <source>
        <dbReference type="EnsemblMetazoa" id="XP_030832969"/>
    </source>
</evidence>
<evidence type="ECO:0000256" key="6">
    <source>
        <dbReference type="ARBA" id="ARBA00023163"/>
    </source>
</evidence>
<evidence type="ECO:0000256" key="4">
    <source>
        <dbReference type="ARBA" id="ARBA00023015"/>
    </source>
</evidence>
<comment type="function">
    <text evidence="8">Part of the SNAPc complex required for the transcription of both RNA polymerase II and III small-nuclear RNA genes. Binds to the proximal sequence element (PSE), a non-TATA-box basal promoter element common to these 2 types of genes. Recruits TBP and BRF2 to the U6 snRNA TATA box.</text>
</comment>
<dbReference type="KEGG" id="spu:583428"/>
<dbReference type="Pfam" id="PF12251">
    <property type="entry name" value="SNAPC3"/>
    <property type="match status" value="1"/>
</dbReference>
<accession>A0A7M7N910</accession>
<evidence type="ECO:0000256" key="7">
    <source>
        <dbReference type="ARBA" id="ARBA00023242"/>
    </source>
</evidence>
<evidence type="ECO:0000256" key="10">
    <source>
        <dbReference type="ARBA" id="ARBA00029606"/>
    </source>
</evidence>
<dbReference type="GO" id="GO:0019185">
    <property type="term" value="C:snRNA-activating protein complex"/>
    <property type="evidence" value="ECO:0000318"/>
    <property type="project" value="GO_Central"/>
</dbReference>
<sequence>MSDNESNPAGEVRGRSAMMAVADFPKMWDCLTTENVDFDRKEHLSHEEVAKELGVDPGIAKELADVCSIDTLHTSVTGVHSMTRHCHDNIMEGVLPEAGEQLQTLRSRVTTAAKYGRSGPPSQKSFSHYSYSKDTPGTITEPVVLLTVTMTVSNKVPIYSRMVKHDRELMVHANQPLSALKDKLLCPMDLVYLCGECSENPDTADDTRAQDLYKSSFIFIEDTFYSDMRDPKSRDITGKNYYLKTIMGCSYCFVSPVILFNPDRPLRQWIAQGKSVIISGEMKQAKMEETTFNDLSIRLGFPYLYVHQGDCEHNITFTDIRFMDENDCQDLEEFPLLCNQSAFYRNSCIGCKTLTAKWMTQEDSLSPTDPCFFCDVCYYKFHYDTKGNKLGNFKAYRHIDPSIFR</sequence>
<proteinExistence type="inferred from homology"/>
<name>A0A7M7N910_STRPU</name>